<dbReference type="EMBL" id="LAZR01010623">
    <property type="protein sequence ID" value="KKM65985.1"/>
    <property type="molecule type" value="Genomic_DNA"/>
</dbReference>
<organism evidence="1">
    <name type="scientific">marine sediment metagenome</name>
    <dbReference type="NCBI Taxonomy" id="412755"/>
    <lineage>
        <taxon>unclassified sequences</taxon>
        <taxon>metagenomes</taxon>
        <taxon>ecological metagenomes</taxon>
    </lineage>
</organism>
<comment type="caution">
    <text evidence="1">The sequence shown here is derived from an EMBL/GenBank/DDBJ whole genome shotgun (WGS) entry which is preliminary data.</text>
</comment>
<name>A0A0F9LNT2_9ZZZZ</name>
<sequence>MPKPGKVNVSPVAIRRLSDLIIQRTKQGMLTYKSPLQTFNGRDALQDCLEELVDATLYLMQAIMEREAEEENDNLQNG</sequence>
<dbReference type="AlphaFoldDB" id="A0A0F9LNT2"/>
<proteinExistence type="predicted"/>
<protein>
    <submittedName>
        <fullName evidence="1">Uncharacterized protein</fullName>
    </submittedName>
</protein>
<evidence type="ECO:0000313" key="1">
    <source>
        <dbReference type="EMBL" id="KKM65985.1"/>
    </source>
</evidence>
<accession>A0A0F9LNT2</accession>
<gene>
    <name evidence="1" type="ORF">LCGC14_1485770</name>
</gene>
<reference evidence="1" key="1">
    <citation type="journal article" date="2015" name="Nature">
        <title>Complex archaea that bridge the gap between prokaryotes and eukaryotes.</title>
        <authorList>
            <person name="Spang A."/>
            <person name="Saw J.H."/>
            <person name="Jorgensen S.L."/>
            <person name="Zaremba-Niedzwiedzka K."/>
            <person name="Martijn J."/>
            <person name="Lind A.E."/>
            <person name="van Eijk R."/>
            <person name="Schleper C."/>
            <person name="Guy L."/>
            <person name="Ettema T.J."/>
        </authorList>
    </citation>
    <scope>NUCLEOTIDE SEQUENCE</scope>
</reference>